<accession>A0AA96WUQ5</accession>
<reference evidence="1" key="1">
    <citation type="submission" date="2020-05" db="EMBL/GenBank/DDBJ databases">
        <authorList>
            <person name="Zhu T."/>
            <person name="Keshari N."/>
            <person name="Lu X."/>
        </authorList>
    </citation>
    <scope>NUCLEOTIDE SEQUENCE</scope>
    <source>
        <strain evidence="1">NK1-12</strain>
    </source>
</reference>
<dbReference type="EMBL" id="CP053586">
    <property type="protein sequence ID" value="WNZ23637.1"/>
    <property type="molecule type" value="Genomic_DNA"/>
</dbReference>
<evidence type="ECO:0000313" key="1">
    <source>
        <dbReference type="EMBL" id="WNZ23637.1"/>
    </source>
</evidence>
<protein>
    <submittedName>
        <fullName evidence="1">Uncharacterized protein</fullName>
    </submittedName>
</protein>
<organism evidence="1">
    <name type="scientific">Leptolyngbya sp. NK1-12</name>
    <dbReference type="NCBI Taxonomy" id="2547451"/>
    <lineage>
        <taxon>Bacteria</taxon>
        <taxon>Bacillati</taxon>
        <taxon>Cyanobacteriota</taxon>
        <taxon>Cyanophyceae</taxon>
        <taxon>Leptolyngbyales</taxon>
        <taxon>Leptolyngbyaceae</taxon>
        <taxon>Leptolyngbya group</taxon>
        <taxon>Leptolyngbya</taxon>
    </lineage>
</organism>
<dbReference type="RefSeq" id="WP_316435349.1">
    <property type="nucleotide sequence ID" value="NZ_CP053586.1"/>
</dbReference>
<gene>
    <name evidence="1" type="ORF">HJG54_12750</name>
</gene>
<name>A0AA96WUQ5_9CYAN</name>
<sequence length="204" mass="22137">MSSFSDSITVPDATKLATNTPPVLRINHRATLEAAKIQRQAVHPSPPLQMVQSQIIPSQIIPLQTVPPQIIPSVPSSIEWIQTQPEEAAPLPAHRNHIHLWDALDSSDFPQSQSMASPAAPLPLPLAITPQSHPGQIARLDEDEIQAPLSSARSANRAVPHGVSIFDPLESNAPVINIAELAEQVSRILARQLAVERERRGIGR</sequence>
<dbReference type="AlphaFoldDB" id="A0AA96WUQ5"/>
<proteinExistence type="predicted"/>